<accession>A0ABQ0L2I7</accession>
<evidence type="ECO:0000313" key="2">
    <source>
        <dbReference type="Proteomes" id="UP000815677"/>
    </source>
</evidence>
<dbReference type="Proteomes" id="UP000815677">
    <property type="component" value="Unassembled WGS sequence"/>
</dbReference>
<gene>
    <name evidence="1" type="ORF">MCHLO_02264</name>
</gene>
<proteinExistence type="predicted"/>
<evidence type="ECO:0000313" key="1">
    <source>
        <dbReference type="EMBL" id="GAT44649.1"/>
    </source>
</evidence>
<keyword evidence="2" id="KW-1185">Reference proteome</keyword>
<sequence>MLGIALDNEADETMLLWAGDGEMFDVDAETLAKEYDRALLDDGATWATIWEKVDADAETLDDESTLLADDKAIEDRLADDAAEVMLALDADTACCCFGESDTNLRATVDRPRRVF</sequence>
<organism evidence="1 2">
    <name type="scientific">Mycena chlorophos</name>
    <name type="common">Agaric fungus</name>
    <name type="synonym">Agaricus chlorophos</name>
    <dbReference type="NCBI Taxonomy" id="658473"/>
    <lineage>
        <taxon>Eukaryota</taxon>
        <taxon>Fungi</taxon>
        <taxon>Dikarya</taxon>
        <taxon>Basidiomycota</taxon>
        <taxon>Agaricomycotina</taxon>
        <taxon>Agaricomycetes</taxon>
        <taxon>Agaricomycetidae</taxon>
        <taxon>Agaricales</taxon>
        <taxon>Marasmiineae</taxon>
        <taxon>Mycenaceae</taxon>
        <taxon>Mycena</taxon>
    </lineage>
</organism>
<name>A0ABQ0L2I7_MYCCL</name>
<reference evidence="1" key="1">
    <citation type="submission" date="2014-09" db="EMBL/GenBank/DDBJ databases">
        <title>Genome sequence of the luminous mushroom Mycena chlorophos for searching fungal bioluminescence genes.</title>
        <authorList>
            <person name="Tanaka Y."/>
            <person name="Kasuga D."/>
            <person name="Oba Y."/>
            <person name="Hase S."/>
            <person name="Sato K."/>
            <person name="Oba Y."/>
            <person name="Sakakibara Y."/>
        </authorList>
    </citation>
    <scope>NUCLEOTIDE SEQUENCE</scope>
</reference>
<dbReference type="EMBL" id="DF839922">
    <property type="protein sequence ID" value="GAT44649.1"/>
    <property type="molecule type" value="Genomic_DNA"/>
</dbReference>
<protein>
    <submittedName>
        <fullName evidence="1">Uncharacterized protein</fullName>
    </submittedName>
</protein>